<accession>A0A2P6FDJ2</accession>
<protein>
    <submittedName>
        <fullName evidence="2">Ribosomal-protein-S5-alanine N-acetyltransferase</fullName>
    </submittedName>
</protein>
<organism evidence="2 3">
    <name type="scientific">Spiroplasma poulsonii</name>
    <dbReference type="NCBI Taxonomy" id="2138"/>
    <lineage>
        <taxon>Bacteria</taxon>
        <taxon>Bacillati</taxon>
        <taxon>Mycoplasmatota</taxon>
        <taxon>Mollicutes</taxon>
        <taxon>Entomoplasmatales</taxon>
        <taxon>Spiroplasmataceae</taxon>
        <taxon>Spiroplasma</taxon>
    </lineage>
</organism>
<proteinExistence type="predicted"/>
<dbReference type="PROSITE" id="PS51186">
    <property type="entry name" value="GNAT"/>
    <property type="match status" value="1"/>
</dbReference>
<gene>
    <name evidence="2" type="ORF">SMSRO_SF013670</name>
</gene>
<dbReference type="PANTHER" id="PTHR43792:SF1">
    <property type="entry name" value="N-ACETYLTRANSFERASE DOMAIN-CONTAINING PROTEIN"/>
    <property type="match status" value="1"/>
</dbReference>
<sequence>MILFETARLIIRMWKQTDLAAFQALNADQTVMEYFPKVLSAAKTNDFYINIQTNFKTNGYGLYVVELKATHEFLGFCGFNNVTFQADFTPCIEIGWSLKQSAWGQGFATEAAQGCLNYAKNNLNFQTVYSFTSIFNQRSENVMKKLGMSKTKEFNHPNLTKTNWLSKHVLYQLSW</sequence>
<evidence type="ECO:0000313" key="2">
    <source>
        <dbReference type="EMBL" id="PQM31530.1"/>
    </source>
</evidence>
<comment type="caution">
    <text evidence="2">The sequence shown here is derived from an EMBL/GenBank/DDBJ whole genome shotgun (WGS) entry which is preliminary data.</text>
</comment>
<dbReference type="EMBL" id="JTLV02000001">
    <property type="protein sequence ID" value="PQM31530.1"/>
    <property type="molecule type" value="Genomic_DNA"/>
</dbReference>
<dbReference type="OrthoDB" id="9788916at2"/>
<keyword evidence="3" id="KW-1185">Reference proteome</keyword>
<dbReference type="InterPro" id="IPR016181">
    <property type="entry name" value="Acyl_CoA_acyltransferase"/>
</dbReference>
<dbReference type="SUPFAM" id="SSF55729">
    <property type="entry name" value="Acyl-CoA N-acyltransferases (Nat)"/>
    <property type="match status" value="1"/>
</dbReference>
<feature type="domain" description="N-acetyltransferase" evidence="1">
    <location>
        <begin position="9"/>
        <end position="175"/>
    </location>
</feature>
<dbReference type="STRING" id="2138.SMSRO_v1c12920"/>
<dbReference type="AlphaFoldDB" id="A0A2P6FDJ2"/>
<evidence type="ECO:0000313" key="3">
    <source>
        <dbReference type="Proteomes" id="UP000031565"/>
    </source>
</evidence>
<dbReference type="InterPro" id="IPR000182">
    <property type="entry name" value="GNAT_dom"/>
</dbReference>
<evidence type="ECO:0000259" key="1">
    <source>
        <dbReference type="PROSITE" id="PS51186"/>
    </source>
</evidence>
<dbReference type="InterPro" id="IPR051531">
    <property type="entry name" value="N-acetyltransferase"/>
</dbReference>
<reference evidence="2 3" key="1">
    <citation type="journal article" date="2015" name="MBio">
        <title>Genome sequence of the Drosophila melanogaster male-killing Spiroplasma strain MSRO endosymbiont.</title>
        <authorList>
            <person name="Paredes J.C."/>
            <person name="Herren J.K."/>
            <person name="Schupfer F."/>
            <person name="Marin R."/>
            <person name="Claverol S."/>
            <person name="Kuo C.H."/>
            <person name="Lemaitre B."/>
            <person name="Beven L."/>
        </authorList>
    </citation>
    <scope>NUCLEOTIDE SEQUENCE [LARGE SCALE GENOMIC DNA]</scope>
    <source>
        <strain evidence="2 3">MSRO</strain>
    </source>
</reference>
<dbReference type="PANTHER" id="PTHR43792">
    <property type="entry name" value="GNAT FAMILY, PUTATIVE (AFU_ORTHOLOGUE AFUA_3G00765)-RELATED-RELATED"/>
    <property type="match status" value="1"/>
</dbReference>
<dbReference type="Pfam" id="PF13302">
    <property type="entry name" value="Acetyltransf_3"/>
    <property type="match status" value="1"/>
</dbReference>
<dbReference type="GO" id="GO:0016747">
    <property type="term" value="F:acyltransferase activity, transferring groups other than amino-acyl groups"/>
    <property type="evidence" value="ECO:0007669"/>
    <property type="project" value="InterPro"/>
</dbReference>
<keyword evidence="2" id="KW-0808">Transferase</keyword>
<dbReference type="Proteomes" id="UP000031565">
    <property type="component" value="Unassembled WGS sequence"/>
</dbReference>
<name>A0A2P6FDJ2_9MOLU</name>
<dbReference type="RefSeq" id="WP_040093631.1">
    <property type="nucleotide sequence ID" value="NZ_CM020866.1"/>
</dbReference>
<dbReference type="Gene3D" id="3.40.630.30">
    <property type="match status" value="1"/>
</dbReference>